<proteinExistence type="inferred from homology"/>
<comment type="subcellular location">
    <subcellularLocation>
        <location evidence="1">Membrane</location>
        <topology evidence="1">Single-pass membrane protein</topology>
    </subcellularLocation>
</comment>
<dbReference type="SMART" id="SM00028">
    <property type="entry name" value="TPR"/>
    <property type="match status" value="5"/>
</dbReference>
<dbReference type="PANTHER" id="PTHR46208">
    <property type="entry name" value="MITOCHONDRIAL IMPORT RECEPTOR SUBUNIT TOM70"/>
    <property type="match status" value="1"/>
</dbReference>
<comment type="similarity">
    <text evidence="7">Belongs to the Tom70 family.</text>
</comment>
<evidence type="ECO:0000256" key="3">
    <source>
        <dbReference type="ARBA" id="ARBA00022737"/>
    </source>
</evidence>
<feature type="repeat" description="TPR" evidence="8">
    <location>
        <begin position="112"/>
        <end position="145"/>
    </location>
</feature>
<dbReference type="Pfam" id="PF13414">
    <property type="entry name" value="TPR_11"/>
    <property type="match status" value="1"/>
</dbReference>
<dbReference type="Gene3D" id="1.25.40.10">
    <property type="entry name" value="Tetratricopeptide repeat domain"/>
    <property type="match status" value="2"/>
</dbReference>
<dbReference type="PANTHER" id="PTHR46208:SF1">
    <property type="entry name" value="MITOCHONDRIAL IMPORT RECEPTOR SUBUNIT TOM70"/>
    <property type="match status" value="1"/>
</dbReference>
<accession>A0A8J6XIM6</accession>
<dbReference type="Pfam" id="PF14559">
    <property type="entry name" value="TPR_19"/>
    <property type="match status" value="1"/>
</dbReference>
<evidence type="ECO:0000313" key="9">
    <source>
        <dbReference type="EMBL" id="MBD2773457.1"/>
    </source>
</evidence>
<dbReference type="RefSeq" id="WP_190829300.1">
    <property type="nucleotide sequence ID" value="NZ_CAWPPI010000054.1"/>
</dbReference>
<evidence type="ECO:0000256" key="8">
    <source>
        <dbReference type="PROSITE-ProRule" id="PRU00339"/>
    </source>
</evidence>
<dbReference type="PROSITE" id="PS50005">
    <property type="entry name" value="TPR"/>
    <property type="match status" value="3"/>
</dbReference>
<evidence type="ECO:0000256" key="2">
    <source>
        <dbReference type="ARBA" id="ARBA00022692"/>
    </source>
</evidence>
<dbReference type="SUPFAM" id="SSF48452">
    <property type="entry name" value="TPR-like"/>
    <property type="match status" value="1"/>
</dbReference>
<keyword evidence="6" id="KW-0472">Membrane</keyword>
<keyword evidence="4 8" id="KW-0802">TPR repeat</keyword>
<dbReference type="AlphaFoldDB" id="A0A8J6XIM6"/>
<dbReference type="GO" id="GO:0016020">
    <property type="term" value="C:membrane"/>
    <property type="evidence" value="ECO:0007669"/>
    <property type="project" value="UniProtKB-SubCell"/>
</dbReference>
<protein>
    <submittedName>
        <fullName evidence="9">Tetratricopeptide repeat protein</fullName>
    </submittedName>
</protein>
<gene>
    <name evidence="9" type="ORF">ICL16_15590</name>
</gene>
<feature type="repeat" description="TPR" evidence="8">
    <location>
        <begin position="78"/>
        <end position="111"/>
    </location>
</feature>
<evidence type="ECO:0000256" key="5">
    <source>
        <dbReference type="ARBA" id="ARBA00022989"/>
    </source>
</evidence>
<dbReference type="InterPro" id="IPR019734">
    <property type="entry name" value="TPR_rpt"/>
</dbReference>
<evidence type="ECO:0000256" key="4">
    <source>
        <dbReference type="ARBA" id="ARBA00022803"/>
    </source>
</evidence>
<keyword evidence="5" id="KW-1133">Transmembrane helix</keyword>
<dbReference type="Proteomes" id="UP000629098">
    <property type="component" value="Unassembled WGS sequence"/>
</dbReference>
<reference evidence="9" key="1">
    <citation type="submission" date="2020-09" db="EMBL/GenBank/DDBJ databases">
        <title>Iningainema tapete sp. nov. (Scytonemataceae, Cyanobacteria) from greenhouses in central Florida (USA) produces two types of nodularin with biosynthetic potential for microcystin-LR and anabaenopeptins.</title>
        <authorList>
            <person name="Berthold D.E."/>
            <person name="Lefler F.W."/>
            <person name="Huang I.-S."/>
            <person name="Abdulla H."/>
            <person name="Zimba P.V."/>
            <person name="Laughinghouse H.D. IV."/>
        </authorList>
    </citation>
    <scope>NUCLEOTIDE SEQUENCE</scope>
    <source>
        <strain evidence="9">BLCCT55</strain>
    </source>
</reference>
<feature type="repeat" description="TPR" evidence="8">
    <location>
        <begin position="146"/>
        <end position="179"/>
    </location>
</feature>
<keyword evidence="2" id="KW-0812">Transmembrane</keyword>
<organism evidence="9 10">
    <name type="scientific">Iningainema tapete BLCC-T55</name>
    <dbReference type="NCBI Taxonomy" id="2748662"/>
    <lineage>
        <taxon>Bacteria</taxon>
        <taxon>Bacillati</taxon>
        <taxon>Cyanobacteriota</taxon>
        <taxon>Cyanophyceae</taxon>
        <taxon>Nostocales</taxon>
        <taxon>Scytonemataceae</taxon>
        <taxon>Iningainema tapete</taxon>
    </lineage>
</organism>
<evidence type="ECO:0000256" key="7">
    <source>
        <dbReference type="ARBA" id="ARBA00038030"/>
    </source>
</evidence>
<dbReference type="EMBL" id="JACXAE010000054">
    <property type="protein sequence ID" value="MBD2773457.1"/>
    <property type="molecule type" value="Genomic_DNA"/>
</dbReference>
<dbReference type="InterPro" id="IPR011990">
    <property type="entry name" value="TPR-like_helical_dom_sf"/>
</dbReference>
<evidence type="ECO:0000256" key="1">
    <source>
        <dbReference type="ARBA" id="ARBA00004167"/>
    </source>
</evidence>
<evidence type="ECO:0000313" key="10">
    <source>
        <dbReference type="Proteomes" id="UP000629098"/>
    </source>
</evidence>
<comment type="caution">
    <text evidence="9">The sequence shown here is derived from an EMBL/GenBank/DDBJ whole genome shotgun (WGS) entry which is preliminary data.</text>
</comment>
<evidence type="ECO:0000256" key="6">
    <source>
        <dbReference type="ARBA" id="ARBA00023136"/>
    </source>
</evidence>
<dbReference type="Pfam" id="PF13374">
    <property type="entry name" value="TPR_10"/>
    <property type="match status" value="1"/>
</dbReference>
<keyword evidence="3" id="KW-0677">Repeat</keyword>
<sequence length="298" mass="33300">MPKRIGLISILVICGLLSTPRDVYAQALIPHTLQLDVTKLEQQGLSLAQEAAQLAQFQQYEIALPRARLASQLAPKNDKVWLLLGGLYLQTKNLDNAITALKQAQSLNPKNGDIHFALGSAHFQQQKYSEAIGYFQTGLNLKPNDPEGLFDLGNAYYMVGKKPEALVQYKKAVSFNKKFWPAINNVGLILYEQGDLQGAMKQWQQAIPIAKALKQPESEPLLALAVAMYTRGNQQQALAMGEAALRIDERYGDLDFLKQNLWGERLLSDTKKFLSLPRIQAALGQRENSSQPRRTRTQ</sequence>
<name>A0A8J6XIM6_9CYAN</name>
<keyword evidence="10" id="KW-1185">Reference proteome</keyword>